<evidence type="ECO:0000259" key="7">
    <source>
        <dbReference type="Pfam" id="PF01432"/>
    </source>
</evidence>
<keyword evidence="5 6" id="KW-0482">Metalloprotease</keyword>
<dbReference type="GO" id="GO:0004222">
    <property type="term" value="F:metalloendopeptidase activity"/>
    <property type="evidence" value="ECO:0007669"/>
    <property type="project" value="InterPro"/>
</dbReference>
<evidence type="ECO:0000256" key="2">
    <source>
        <dbReference type="ARBA" id="ARBA00022723"/>
    </source>
</evidence>
<evidence type="ECO:0000313" key="8">
    <source>
        <dbReference type="EMBL" id="PMD23622.1"/>
    </source>
</evidence>
<evidence type="ECO:0000313" key="9">
    <source>
        <dbReference type="Proteomes" id="UP000235672"/>
    </source>
</evidence>
<dbReference type="Proteomes" id="UP000235672">
    <property type="component" value="Unassembled WGS sequence"/>
</dbReference>
<dbReference type="EMBL" id="KZ613474">
    <property type="protein sequence ID" value="PMD23622.1"/>
    <property type="molecule type" value="Genomic_DNA"/>
</dbReference>
<dbReference type="InterPro" id="IPR001567">
    <property type="entry name" value="Pept_M3A_M3B_dom"/>
</dbReference>
<feature type="domain" description="Peptidase M3A/M3B catalytic" evidence="7">
    <location>
        <begin position="7"/>
        <end position="64"/>
    </location>
</feature>
<evidence type="ECO:0000256" key="1">
    <source>
        <dbReference type="ARBA" id="ARBA00022670"/>
    </source>
</evidence>
<dbReference type="GO" id="GO:0046872">
    <property type="term" value="F:metal ion binding"/>
    <property type="evidence" value="ECO:0007669"/>
    <property type="project" value="UniProtKB-UniRule"/>
</dbReference>
<keyword evidence="1 6" id="KW-0645">Protease</keyword>
<gene>
    <name evidence="8" type="ORF">NA56DRAFT_643703</name>
</gene>
<dbReference type="SUPFAM" id="SSF55486">
    <property type="entry name" value="Metalloproteases ('zincins'), catalytic domain"/>
    <property type="match status" value="1"/>
</dbReference>
<keyword evidence="9" id="KW-1185">Reference proteome</keyword>
<comment type="similarity">
    <text evidence="6">Belongs to the peptidase M3 family.</text>
</comment>
<evidence type="ECO:0000256" key="3">
    <source>
        <dbReference type="ARBA" id="ARBA00022801"/>
    </source>
</evidence>
<evidence type="ECO:0000256" key="6">
    <source>
        <dbReference type="RuleBase" id="RU003435"/>
    </source>
</evidence>
<sequence>MVLRGKAYAQNLFLSAFAKDIMSKEVGMRFRRTVLEPGGTQKGMDLLEKFLGRKTNASARFKELSLV</sequence>
<keyword evidence="3 6" id="KW-0378">Hydrolase</keyword>
<dbReference type="Pfam" id="PF01432">
    <property type="entry name" value="Peptidase_M3"/>
    <property type="match status" value="1"/>
</dbReference>
<comment type="cofactor">
    <cofactor evidence="6">
        <name>Zn(2+)</name>
        <dbReference type="ChEBI" id="CHEBI:29105"/>
    </cofactor>
    <text evidence="6">Binds 1 zinc ion.</text>
</comment>
<keyword evidence="4 6" id="KW-0862">Zinc</keyword>
<protein>
    <recommendedName>
        <fullName evidence="7">Peptidase M3A/M3B catalytic domain-containing protein</fullName>
    </recommendedName>
</protein>
<evidence type="ECO:0000256" key="5">
    <source>
        <dbReference type="ARBA" id="ARBA00023049"/>
    </source>
</evidence>
<dbReference type="InterPro" id="IPR024077">
    <property type="entry name" value="Neurolysin/TOP_dom2"/>
</dbReference>
<evidence type="ECO:0000256" key="4">
    <source>
        <dbReference type="ARBA" id="ARBA00022833"/>
    </source>
</evidence>
<name>A0A2J6QBG8_9HELO</name>
<dbReference type="GO" id="GO:0006508">
    <property type="term" value="P:proteolysis"/>
    <property type="evidence" value="ECO:0007669"/>
    <property type="project" value="UniProtKB-KW"/>
</dbReference>
<accession>A0A2J6QBG8</accession>
<dbReference type="AlphaFoldDB" id="A0A2J6QBG8"/>
<keyword evidence="2 6" id="KW-0479">Metal-binding</keyword>
<reference evidence="8 9" key="1">
    <citation type="submission" date="2016-05" db="EMBL/GenBank/DDBJ databases">
        <title>A degradative enzymes factory behind the ericoid mycorrhizal symbiosis.</title>
        <authorList>
            <consortium name="DOE Joint Genome Institute"/>
            <person name="Martino E."/>
            <person name="Morin E."/>
            <person name="Grelet G."/>
            <person name="Kuo A."/>
            <person name="Kohler A."/>
            <person name="Daghino S."/>
            <person name="Barry K."/>
            <person name="Choi C."/>
            <person name="Cichocki N."/>
            <person name="Clum A."/>
            <person name="Copeland A."/>
            <person name="Hainaut M."/>
            <person name="Haridas S."/>
            <person name="Labutti K."/>
            <person name="Lindquist E."/>
            <person name="Lipzen A."/>
            <person name="Khouja H.-R."/>
            <person name="Murat C."/>
            <person name="Ohm R."/>
            <person name="Olson A."/>
            <person name="Spatafora J."/>
            <person name="Veneault-Fourrey C."/>
            <person name="Henrissat B."/>
            <person name="Grigoriev I."/>
            <person name="Martin F."/>
            <person name="Perotto S."/>
        </authorList>
    </citation>
    <scope>NUCLEOTIDE SEQUENCE [LARGE SCALE GENOMIC DNA]</scope>
    <source>
        <strain evidence="8 9">UAMH 7357</strain>
    </source>
</reference>
<organism evidence="8 9">
    <name type="scientific">Hyaloscypha hepaticicola</name>
    <dbReference type="NCBI Taxonomy" id="2082293"/>
    <lineage>
        <taxon>Eukaryota</taxon>
        <taxon>Fungi</taxon>
        <taxon>Dikarya</taxon>
        <taxon>Ascomycota</taxon>
        <taxon>Pezizomycotina</taxon>
        <taxon>Leotiomycetes</taxon>
        <taxon>Helotiales</taxon>
        <taxon>Hyaloscyphaceae</taxon>
        <taxon>Hyaloscypha</taxon>
    </lineage>
</organism>
<dbReference type="OrthoDB" id="534666at2759"/>
<proteinExistence type="inferred from homology"/>
<dbReference type="Gene3D" id="1.10.1370.10">
    <property type="entry name" value="Neurolysin, domain 3"/>
    <property type="match status" value="1"/>
</dbReference>